<organism evidence="5 6">
    <name type="scientific">Durusdinium trenchii</name>
    <dbReference type="NCBI Taxonomy" id="1381693"/>
    <lineage>
        <taxon>Eukaryota</taxon>
        <taxon>Sar</taxon>
        <taxon>Alveolata</taxon>
        <taxon>Dinophyceae</taxon>
        <taxon>Suessiales</taxon>
        <taxon>Symbiodiniaceae</taxon>
        <taxon>Durusdinium</taxon>
    </lineage>
</organism>
<dbReference type="Proteomes" id="UP001642484">
    <property type="component" value="Unassembled WGS sequence"/>
</dbReference>
<gene>
    <name evidence="5" type="ORF">CCMP2556_LOCUS5319</name>
</gene>
<feature type="compositionally biased region" description="Low complexity" evidence="4">
    <location>
        <begin position="14"/>
        <end position="26"/>
    </location>
</feature>
<keyword evidence="1" id="KW-0677">Repeat</keyword>
<evidence type="ECO:0000256" key="1">
    <source>
        <dbReference type="ARBA" id="ARBA00022737"/>
    </source>
</evidence>
<keyword evidence="2 3" id="KW-0040">ANK repeat</keyword>
<proteinExistence type="predicted"/>
<reference evidence="5 6" key="1">
    <citation type="submission" date="2024-02" db="EMBL/GenBank/DDBJ databases">
        <authorList>
            <person name="Chen Y."/>
            <person name="Shah S."/>
            <person name="Dougan E. K."/>
            <person name="Thang M."/>
            <person name="Chan C."/>
        </authorList>
    </citation>
    <scope>NUCLEOTIDE SEQUENCE [LARGE SCALE GENOMIC DNA]</scope>
</reference>
<feature type="region of interest" description="Disordered" evidence="4">
    <location>
        <begin position="1"/>
        <end position="74"/>
    </location>
</feature>
<dbReference type="PROSITE" id="PS50088">
    <property type="entry name" value="ANK_REPEAT"/>
    <property type="match status" value="2"/>
</dbReference>
<feature type="repeat" description="ANK" evidence="3">
    <location>
        <begin position="215"/>
        <end position="247"/>
    </location>
</feature>
<dbReference type="EMBL" id="CAXAMN010002225">
    <property type="protein sequence ID" value="CAK8998611.1"/>
    <property type="molecule type" value="Genomic_DNA"/>
</dbReference>
<feature type="compositionally biased region" description="Low complexity" evidence="4">
    <location>
        <begin position="47"/>
        <end position="57"/>
    </location>
</feature>
<dbReference type="Gene3D" id="1.25.40.20">
    <property type="entry name" value="Ankyrin repeat-containing domain"/>
    <property type="match status" value="1"/>
</dbReference>
<keyword evidence="6" id="KW-1185">Reference proteome</keyword>
<feature type="compositionally biased region" description="Basic and acidic residues" evidence="4">
    <location>
        <begin position="59"/>
        <end position="74"/>
    </location>
</feature>
<evidence type="ECO:0000256" key="4">
    <source>
        <dbReference type="SAM" id="MobiDB-lite"/>
    </source>
</evidence>
<dbReference type="SUPFAM" id="SSF48403">
    <property type="entry name" value="Ankyrin repeat"/>
    <property type="match status" value="1"/>
</dbReference>
<name>A0ABP0I7S5_9DINO</name>
<dbReference type="PROSITE" id="PS50297">
    <property type="entry name" value="ANK_REP_REGION"/>
    <property type="match status" value="1"/>
</dbReference>
<evidence type="ECO:0000313" key="5">
    <source>
        <dbReference type="EMBL" id="CAK8998611.1"/>
    </source>
</evidence>
<dbReference type="SMART" id="SM00248">
    <property type="entry name" value="ANK"/>
    <property type="match status" value="3"/>
</dbReference>
<evidence type="ECO:0000256" key="3">
    <source>
        <dbReference type="PROSITE-ProRule" id="PRU00023"/>
    </source>
</evidence>
<evidence type="ECO:0000313" key="6">
    <source>
        <dbReference type="Proteomes" id="UP001642484"/>
    </source>
</evidence>
<dbReference type="Pfam" id="PF12796">
    <property type="entry name" value="Ank_2"/>
    <property type="match status" value="1"/>
</dbReference>
<feature type="compositionally biased region" description="Acidic residues" evidence="4">
    <location>
        <begin position="29"/>
        <end position="46"/>
    </location>
</feature>
<dbReference type="InterPro" id="IPR036770">
    <property type="entry name" value="Ankyrin_rpt-contain_sf"/>
</dbReference>
<feature type="repeat" description="ANK" evidence="3">
    <location>
        <begin position="248"/>
        <end position="280"/>
    </location>
</feature>
<dbReference type="InterPro" id="IPR002110">
    <property type="entry name" value="Ankyrin_rpt"/>
</dbReference>
<dbReference type="PANTHER" id="PTHR24198:SF165">
    <property type="entry name" value="ANKYRIN REPEAT-CONTAINING PROTEIN-RELATED"/>
    <property type="match status" value="1"/>
</dbReference>
<evidence type="ECO:0000256" key="2">
    <source>
        <dbReference type="ARBA" id="ARBA00023043"/>
    </source>
</evidence>
<sequence>MDGVSDAGDHEGASSDAPAPVDAVPVEAILEDEEPTSPITDLDDVGDTAADATAAAEDTTERPNSQEDTPERKKAPEGLVWVYLHNSKTIDRFKHVKALVPKDLTLTELRHFLCPKVGCPFKELQIEIEGKQMWAGREMPLVEAEDREYRIKWRRVNRVSKLMQAKKIGGINGLSAEHGRTVLHFIALNGDSELFREALSDPKGDAELINVRDKLGDTALTIAAITGYVDILATCLEREADVETKNLKGRTALLLAAEHGHSDAVQTLLHANADLDPSHGTTCPSAMYLAELNQRSGVLRTIRQYLADTEGPDEF</sequence>
<protein>
    <submittedName>
        <fullName evidence="5">Uncharacterized protein</fullName>
    </submittedName>
</protein>
<comment type="caution">
    <text evidence="5">The sequence shown here is derived from an EMBL/GenBank/DDBJ whole genome shotgun (WGS) entry which is preliminary data.</text>
</comment>
<dbReference type="PANTHER" id="PTHR24198">
    <property type="entry name" value="ANKYRIN REPEAT AND PROTEIN KINASE DOMAIN-CONTAINING PROTEIN"/>
    <property type="match status" value="1"/>
</dbReference>
<accession>A0ABP0I7S5</accession>